<feature type="signal peptide" evidence="1">
    <location>
        <begin position="1"/>
        <end position="19"/>
    </location>
</feature>
<dbReference type="RefSeq" id="WP_179941414.1">
    <property type="nucleotide sequence ID" value="NZ_JACBYF010000009.1"/>
</dbReference>
<dbReference type="PROSITE" id="PS51257">
    <property type="entry name" value="PROKAR_LIPOPROTEIN"/>
    <property type="match status" value="1"/>
</dbReference>
<organism evidence="2 3">
    <name type="scientific">Gemelliphila palaticanis</name>
    <dbReference type="NCBI Taxonomy" id="81950"/>
    <lineage>
        <taxon>Bacteria</taxon>
        <taxon>Bacillati</taxon>
        <taxon>Bacillota</taxon>
        <taxon>Bacilli</taxon>
        <taxon>Bacillales</taxon>
        <taxon>Gemellaceae</taxon>
        <taxon>Gemelliphila</taxon>
    </lineage>
</organism>
<dbReference type="EMBL" id="JACBYF010000009">
    <property type="protein sequence ID" value="NYS47627.1"/>
    <property type="molecule type" value="Genomic_DNA"/>
</dbReference>
<comment type="caution">
    <text evidence="2">The sequence shown here is derived from an EMBL/GenBank/DDBJ whole genome shotgun (WGS) entry which is preliminary data.</text>
</comment>
<evidence type="ECO:0000256" key="1">
    <source>
        <dbReference type="SAM" id="SignalP"/>
    </source>
</evidence>
<evidence type="ECO:0000313" key="3">
    <source>
        <dbReference type="Proteomes" id="UP000531840"/>
    </source>
</evidence>
<dbReference type="Proteomes" id="UP000531840">
    <property type="component" value="Unassembled WGS sequence"/>
</dbReference>
<keyword evidence="3" id="KW-1185">Reference proteome</keyword>
<feature type="chain" id="PRO_5046443534" description="Lipoprotein" evidence="1">
    <location>
        <begin position="20"/>
        <end position="239"/>
    </location>
</feature>
<reference evidence="2 3" key="1">
    <citation type="submission" date="2020-07" db="EMBL/GenBank/DDBJ databases">
        <title>MOT database genomes.</title>
        <authorList>
            <person name="Joseph S."/>
            <person name="Aduse-Opoku J."/>
            <person name="Hashim A."/>
            <person name="Wade W."/>
            <person name="Curtis M."/>
        </authorList>
    </citation>
    <scope>NUCLEOTIDE SEQUENCE [LARGE SCALE GENOMIC DNA]</scope>
    <source>
        <strain evidence="2 3">CIP 106318</strain>
    </source>
</reference>
<proteinExistence type="predicted"/>
<name>A0ABX2SZ37_9BACL</name>
<keyword evidence="1" id="KW-0732">Signal</keyword>
<evidence type="ECO:0008006" key="4">
    <source>
        <dbReference type="Google" id="ProtNLM"/>
    </source>
</evidence>
<protein>
    <recommendedName>
        <fullName evidence="4">Lipoprotein</fullName>
    </recommendedName>
</protein>
<sequence length="239" mass="27385">MKKKFLTTLLLTSSAILLTSCNTTNTSTINSTADEKLEYVFNNTKVLHSIDTASLQEIQAKMEEAIALGKSTNYENLPLKENSKELLFNYSVTNEPISYVNYNFFNNLTSADKEKVYSLHNTQVFSEKKSVQFADYVKINAEKYSLDKSFLNKNELLAVTHNYQINPRLDIISLKRNFFEDKENIGKYTVIYDLKLSLKNLNHKEIEDIKSVSNSLSEKIGAQVTVENETLNVRFTIYV</sequence>
<gene>
    <name evidence="2" type="ORF">HZY85_05370</name>
</gene>
<accession>A0ABX2SZ37</accession>
<evidence type="ECO:0000313" key="2">
    <source>
        <dbReference type="EMBL" id="NYS47627.1"/>
    </source>
</evidence>